<evidence type="ECO:0000313" key="1">
    <source>
        <dbReference type="EMBL" id="ETF09817.1"/>
    </source>
</evidence>
<dbReference type="HOGENOM" id="CLU_1000642_0_0_6"/>
<dbReference type="AlphaFoldDB" id="V8RD37"/>
<dbReference type="Proteomes" id="UP000024771">
    <property type="component" value="Chromosome"/>
</dbReference>
<dbReference type="RefSeq" id="WP_024012271.1">
    <property type="nucleotide sequence ID" value="NZ_CM002330.1"/>
</dbReference>
<sequence>MTDPIDTTSERNELFAKQLIAVMEPHLPAINAAAQQIGKWLEQVHTNLAPFLNKIAKIDWKAVQERLENMPARSREAMVRASERGWFFNWDNSFADVWELIDSLQNAENEEVDEILKTHFADEMGWYGDELKKAFPERSAAINAAINAHQSNKPEGYYLSIPVFLAQADGILSEVSGVPSPMDKVRNQSEIKGSAWAQSQIGENQEAADLLYQLLNLHTMDILKSKSIRDSESLASGKVFDALNRHQVLHGEVSNYGTELNSFKAFSFMAYTGLHIPYILNSSLLASESEVNARSI</sequence>
<dbReference type="PATRIC" id="fig|1395516.4.peg.1756"/>
<name>V8RD37_9PSED</name>
<gene>
    <name evidence="1" type="ORF">PMO01_08630</name>
</gene>
<protein>
    <submittedName>
        <fullName evidence="1">Uncharacterized protein</fullName>
    </submittedName>
</protein>
<accession>V8RD37</accession>
<proteinExistence type="predicted"/>
<organism evidence="1 2">
    <name type="scientific">Pseudomonas moraviensis R28-S</name>
    <dbReference type="NCBI Taxonomy" id="1395516"/>
    <lineage>
        <taxon>Bacteria</taxon>
        <taxon>Pseudomonadati</taxon>
        <taxon>Pseudomonadota</taxon>
        <taxon>Gammaproteobacteria</taxon>
        <taxon>Pseudomonadales</taxon>
        <taxon>Pseudomonadaceae</taxon>
        <taxon>Pseudomonas</taxon>
    </lineage>
</organism>
<dbReference type="EMBL" id="AYMZ01000003">
    <property type="protein sequence ID" value="ETF09817.1"/>
    <property type="molecule type" value="Genomic_DNA"/>
</dbReference>
<dbReference type="eggNOG" id="ENOG5033ME0">
    <property type="taxonomic scope" value="Bacteria"/>
</dbReference>
<evidence type="ECO:0000313" key="2">
    <source>
        <dbReference type="Proteomes" id="UP000024771"/>
    </source>
</evidence>
<reference evidence="1 2" key="1">
    <citation type="journal article" date="2014" name="Genome Announc.">
        <title>Draft Genome Sequence of Pseudomonas moraviensis R28-S.</title>
        <authorList>
            <person name="Hunter S.S."/>
            <person name="Yano H."/>
            <person name="Loftie-Eaton W."/>
            <person name="Hughes J."/>
            <person name="De Gelder L."/>
            <person name="Stragier P."/>
            <person name="De Vos P."/>
            <person name="Settles M.L."/>
            <person name="Top E.M."/>
        </authorList>
    </citation>
    <scope>NUCLEOTIDE SEQUENCE [LARGE SCALE GENOMIC DNA]</scope>
    <source>
        <strain evidence="2">R28</strain>
    </source>
</reference>
<comment type="caution">
    <text evidence="1">The sequence shown here is derived from an EMBL/GenBank/DDBJ whole genome shotgun (WGS) entry which is preliminary data.</text>
</comment>